<comment type="caution">
    <text evidence="3">The sequence shown here is derived from an EMBL/GenBank/DDBJ whole genome shotgun (WGS) entry which is preliminary data.</text>
</comment>
<proteinExistence type="predicted"/>
<feature type="region of interest" description="Disordered" evidence="1">
    <location>
        <begin position="1"/>
        <end position="28"/>
    </location>
</feature>
<sequence>MEAERQASPGQLSPTTPPRKSVLHSSESITSRVKRAQSGMADIRQRRASLTLSSAANSAVAIPPGLQRGHFLAHVISLGSVSHVQSRPRQILSCAFLVACVGVTSFILDKARLRGNVSATFQVALTLLLCTWVVSWRFCRTALVFDNCILEPVKRTEALLRDAGRPDLADKARELASTHLPWKVALVLHPLVWLHICKNYDSILEPIAASLCTQILHYPSHVLYGGFGTVCKLHALQIEAFHDSLSVAFVDLATATGEAGKEEGGETGAVDDMVEFFDDAWVLQKTMEFVGISETLTKTSTYMGNNAGTLAAMEIAVAGLIGLSMLVNQITVENVVLAYIIVYFVIQLLSYPLTANRMLSKTKQLAWECLGELVAHSLLYKHVNGDNTAYTSTVNTAKHLLNIVQTNNEGIKLGGKEFSLEINAKLLSVVLSCSIVIARTGDLSAFGMGGKESEQCVDAASFCAQIVAT</sequence>
<dbReference type="EMBL" id="BRYB01002456">
    <property type="protein sequence ID" value="GMI19851.1"/>
    <property type="molecule type" value="Genomic_DNA"/>
</dbReference>
<evidence type="ECO:0000256" key="2">
    <source>
        <dbReference type="SAM" id="Phobius"/>
    </source>
</evidence>
<evidence type="ECO:0000256" key="1">
    <source>
        <dbReference type="SAM" id="MobiDB-lite"/>
    </source>
</evidence>
<evidence type="ECO:0000313" key="4">
    <source>
        <dbReference type="Proteomes" id="UP001165060"/>
    </source>
</evidence>
<protein>
    <submittedName>
        <fullName evidence="3">Uncharacterized protein</fullName>
    </submittedName>
</protein>
<accession>A0ABQ6M5K4</accession>
<keyword evidence="2" id="KW-1133">Transmembrane helix</keyword>
<reference evidence="3 4" key="1">
    <citation type="journal article" date="2023" name="Commun. Biol.">
        <title>Genome analysis of Parmales, the sister group of diatoms, reveals the evolutionary specialization of diatoms from phago-mixotrophs to photoautotrophs.</title>
        <authorList>
            <person name="Ban H."/>
            <person name="Sato S."/>
            <person name="Yoshikawa S."/>
            <person name="Yamada K."/>
            <person name="Nakamura Y."/>
            <person name="Ichinomiya M."/>
            <person name="Sato N."/>
            <person name="Blanc-Mathieu R."/>
            <person name="Endo H."/>
            <person name="Kuwata A."/>
            <person name="Ogata H."/>
        </authorList>
    </citation>
    <scope>NUCLEOTIDE SEQUENCE [LARGE SCALE GENOMIC DNA]</scope>
</reference>
<feature type="transmembrane region" description="Helical" evidence="2">
    <location>
        <begin position="91"/>
        <end position="108"/>
    </location>
</feature>
<feature type="transmembrane region" description="Helical" evidence="2">
    <location>
        <begin position="120"/>
        <end position="139"/>
    </location>
</feature>
<gene>
    <name evidence="3" type="ORF">TeGR_g7283</name>
</gene>
<feature type="transmembrane region" description="Helical" evidence="2">
    <location>
        <begin position="336"/>
        <end position="354"/>
    </location>
</feature>
<dbReference type="Proteomes" id="UP001165060">
    <property type="component" value="Unassembled WGS sequence"/>
</dbReference>
<feature type="transmembrane region" description="Helical" evidence="2">
    <location>
        <begin position="307"/>
        <end position="330"/>
    </location>
</feature>
<keyword evidence="2" id="KW-0472">Membrane</keyword>
<keyword evidence="4" id="KW-1185">Reference proteome</keyword>
<evidence type="ECO:0000313" key="3">
    <source>
        <dbReference type="EMBL" id="GMI19851.1"/>
    </source>
</evidence>
<organism evidence="3 4">
    <name type="scientific">Tetraparma gracilis</name>
    <dbReference type="NCBI Taxonomy" id="2962635"/>
    <lineage>
        <taxon>Eukaryota</taxon>
        <taxon>Sar</taxon>
        <taxon>Stramenopiles</taxon>
        <taxon>Ochrophyta</taxon>
        <taxon>Bolidophyceae</taxon>
        <taxon>Parmales</taxon>
        <taxon>Triparmaceae</taxon>
        <taxon>Tetraparma</taxon>
    </lineage>
</organism>
<keyword evidence="2" id="KW-0812">Transmembrane</keyword>
<name>A0ABQ6M5K4_9STRA</name>